<dbReference type="PANTHER" id="PTHR22983:SF6">
    <property type="entry name" value="SERINE_THREONINE-PROTEIN KINASE 36"/>
    <property type="match status" value="1"/>
</dbReference>
<evidence type="ECO:0000256" key="1">
    <source>
        <dbReference type="ARBA" id="ARBA00012513"/>
    </source>
</evidence>
<comment type="catalytic activity">
    <reaction evidence="8">
        <text>L-seryl-[protein] + ATP = O-phospho-L-seryl-[protein] + ADP + H(+)</text>
        <dbReference type="Rhea" id="RHEA:17989"/>
        <dbReference type="Rhea" id="RHEA-COMP:9863"/>
        <dbReference type="Rhea" id="RHEA-COMP:11604"/>
        <dbReference type="ChEBI" id="CHEBI:15378"/>
        <dbReference type="ChEBI" id="CHEBI:29999"/>
        <dbReference type="ChEBI" id="CHEBI:30616"/>
        <dbReference type="ChEBI" id="CHEBI:83421"/>
        <dbReference type="ChEBI" id="CHEBI:456216"/>
        <dbReference type="EC" id="2.7.11.1"/>
    </reaction>
</comment>
<evidence type="ECO:0000259" key="9">
    <source>
        <dbReference type="PROSITE" id="PS50011"/>
    </source>
</evidence>
<evidence type="ECO:0000256" key="7">
    <source>
        <dbReference type="ARBA" id="ARBA00047899"/>
    </source>
</evidence>
<protein>
    <recommendedName>
        <fullName evidence="1">non-specific serine/threonine protein kinase</fullName>
        <ecNumber evidence="1">2.7.11.1</ecNumber>
    </recommendedName>
</protein>
<proteinExistence type="predicted"/>
<name>A0ABM4BFM7_HYDVU</name>
<keyword evidence="4" id="KW-0547">Nucleotide-binding</keyword>
<organism evidence="10 11">
    <name type="scientific">Hydra vulgaris</name>
    <name type="common">Hydra</name>
    <name type="synonym">Hydra attenuata</name>
    <dbReference type="NCBI Taxonomy" id="6087"/>
    <lineage>
        <taxon>Eukaryota</taxon>
        <taxon>Metazoa</taxon>
        <taxon>Cnidaria</taxon>
        <taxon>Hydrozoa</taxon>
        <taxon>Hydroidolina</taxon>
        <taxon>Anthoathecata</taxon>
        <taxon>Aplanulata</taxon>
        <taxon>Hydridae</taxon>
        <taxon>Hydra</taxon>
    </lineage>
</organism>
<sequence length="1090" mass="124479">MKPQNILLTKSGDVKLCDFGFARAMSFQTLVLTSIKGTPLYMSPELVEEKPYDHTSDLWSLGCILYELYVGSPPFYTNSIFQLVSLIRKDPIKWPNDISYDFKNFLQGLLTKDPRERLSWPNLLTHAFIKDFINVDSLGNEKFDDKTAVDVARAMKVEQKGDGPTWVDRLQKHQQKKRQFLPKLKEDELVETPGDRLKNRILKKSNSASQVAISSNNEWRISVDFRREAENDRLLANYSSKKTSKKDTREENIDSDDDWNNLLEQTSALKSTNNINDLQAVLLSLDVCSALKEALTKSLSRIKSRTLEGASRLRLLLRIICNCLDSKVDKVQKYVFINSVDLCSILIEGVMYFSQCTDMNEVWYFSCYQDLLEILLLLASICNVEMLQTLSKIFSLADYCLAYPFDKQHKIKSLFISIQSNMLNCVLNKNKPDPTIAHVVLKYLTCDVVNKMFVRLKPLMKVPPLIPLIYKLILLVLQIDNVFRKDLLDQMTEESLKWFPNQLTKDFNENKYLEDVTSLLSLLTESSVLAENVLVSCPQMLNCLTSSKFESVKLSLLKLCIQVLGSTNEAKCLPSCLYPDKNADSSQISYMWILMSMSIDLQIENGLVEHLLTHEFDTQDVALPLSHGKYDGYVLLLEKIVNTNEIKVFHKVVSLIKYFIGQNTDNENIEPNIELFAWNLLSFDCLFLLFDLLQRLVYKRPNSLFGLSEIDLHNMYFVLSVSLRPDYIDKWSSHRFSNKCIFLKVNVDIFYHNIINLLCIVFTLDIDLSVMYRLFCLFHKCFLLKSLLLLNKIYPSCSGTLSGLIAHLVITDEMFIPQLQLLLSAQDTNRVVQDLLVAQGDIGVLCDLLATLSHMSRHSSDYIALIVQLFVSNKNDFSSLFDLLSHKDSKVVVRTCSLIGNLLRYSSYLYEPIARYKLIPLLLSILQNQDASLRKSCSFLCGNLAYHNDSLYSQLSFAIPVFCHLMKDGVAKVRLNIASTFGNLVRHSPALFPLLVEHKVPDGLLDLAFNDNDTNVQEVALWALRLYFRNPQCKKILLALDIHGKLNQLVDQSSSGSVTISRMSSFRSNISLNGSRHCQKLINKIVALSQ</sequence>
<dbReference type="SUPFAM" id="SSF56112">
    <property type="entry name" value="Protein kinase-like (PK-like)"/>
    <property type="match status" value="1"/>
</dbReference>
<evidence type="ECO:0000256" key="6">
    <source>
        <dbReference type="ARBA" id="ARBA00022840"/>
    </source>
</evidence>
<gene>
    <name evidence="11" type="primary">LOC100215129</name>
</gene>
<keyword evidence="3" id="KW-0808">Transferase</keyword>
<comment type="catalytic activity">
    <reaction evidence="7">
        <text>L-threonyl-[protein] + ATP = O-phospho-L-threonyl-[protein] + ADP + H(+)</text>
        <dbReference type="Rhea" id="RHEA:46608"/>
        <dbReference type="Rhea" id="RHEA-COMP:11060"/>
        <dbReference type="Rhea" id="RHEA-COMP:11605"/>
        <dbReference type="ChEBI" id="CHEBI:15378"/>
        <dbReference type="ChEBI" id="CHEBI:30013"/>
        <dbReference type="ChEBI" id="CHEBI:30616"/>
        <dbReference type="ChEBI" id="CHEBI:61977"/>
        <dbReference type="ChEBI" id="CHEBI:456216"/>
        <dbReference type="EC" id="2.7.11.1"/>
    </reaction>
</comment>
<reference evidence="10" key="1">
    <citation type="submission" date="2025-05" db="UniProtKB">
        <authorList>
            <consortium name="RefSeq"/>
        </authorList>
    </citation>
    <scope>NUCLEOTIDE SEQUENCE [LARGE SCALE GENOMIC DNA]</scope>
</reference>
<dbReference type="RefSeq" id="XP_065647779.1">
    <property type="nucleotide sequence ID" value="XM_065791707.1"/>
</dbReference>
<dbReference type="SUPFAM" id="SSF48371">
    <property type="entry name" value="ARM repeat"/>
    <property type="match status" value="1"/>
</dbReference>
<reference evidence="11" key="2">
    <citation type="submission" date="2025-08" db="UniProtKB">
        <authorList>
            <consortium name="RefSeq"/>
        </authorList>
    </citation>
    <scope>IDENTIFICATION</scope>
</reference>
<dbReference type="InterPro" id="IPR000719">
    <property type="entry name" value="Prot_kinase_dom"/>
</dbReference>
<keyword evidence="10" id="KW-1185">Reference proteome</keyword>
<dbReference type="InterPro" id="IPR011989">
    <property type="entry name" value="ARM-like"/>
</dbReference>
<dbReference type="Gene3D" id="1.10.510.10">
    <property type="entry name" value="Transferase(Phosphotransferase) domain 1"/>
    <property type="match status" value="1"/>
</dbReference>
<keyword evidence="5 11" id="KW-0418">Kinase</keyword>
<evidence type="ECO:0000313" key="10">
    <source>
        <dbReference type="Proteomes" id="UP001652625"/>
    </source>
</evidence>
<dbReference type="InterPro" id="IPR016024">
    <property type="entry name" value="ARM-type_fold"/>
</dbReference>
<dbReference type="Proteomes" id="UP001652625">
    <property type="component" value="Chromosome 02"/>
</dbReference>
<evidence type="ECO:0000256" key="2">
    <source>
        <dbReference type="ARBA" id="ARBA00022527"/>
    </source>
</evidence>
<evidence type="ECO:0000256" key="3">
    <source>
        <dbReference type="ARBA" id="ARBA00022679"/>
    </source>
</evidence>
<dbReference type="Pfam" id="PF00069">
    <property type="entry name" value="Pkinase"/>
    <property type="match status" value="1"/>
</dbReference>
<dbReference type="GeneID" id="100215129"/>
<dbReference type="PANTHER" id="PTHR22983">
    <property type="entry name" value="PROTEIN KINASE RELATED"/>
    <property type="match status" value="1"/>
</dbReference>
<evidence type="ECO:0000256" key="8">
    <source>
        <dbReference type="ARBA" id="ARBA00048679"/>
    </source>
</evidence>
<feature type="domain" description="Protein kinase" evidence="9">
    <location>
        <begin position="1"/>
        <end position="129"/>
    </location>
</feature>
<dbReference type="SMART" id="SM00220">
    <property type="entry name" value="S_TKc"/>
    <property type="match status" value="1"/>
</dbReference>
<accession>A0ABM4BFM7</accession>
<keyword evidence="2" id="KW-0723">Serine/threonine-protein kinase</keyword>
<dbReference type="GO" id="GO:0016301">
    <property type="term" value="F:kinase activity"/>
    <property type="evidence" value="ECO:0007669"/>
    <property type="project" value="UniProtKB-KW"/>
</dbReference>
<dbReference type="PROSITE" id="PS50011">
    <property type="entry name" value="PROTEIN_KINASE_DOM"/>
    <property type="match status" value="1"/>
</dbReference>
<dbReference type="InterPro" id="IPR011009">
    <property type="entry name" value="Kinase-like_dom_sf"/>
</dbReference>
<dbReference type="EC" id="2.7.11.1" evidence="1"/>
<dbReference type="Gene3D" id="1.25.10.10">
    <property type="entry name" value="Leucine-rich Repeat Variant"/>
    <property type="match status" value="1"/>
</dbReference>
<evidence type="ECO:0000256" key="4">
    <source>
        <dbReference type="ARBA" id="ARBA00022741"/>
    </source>
</evidence>
<keyword evidence="6" id="KW-0067">ATP-binding</keyword>
<evidence type="ECO:0000313" key="11">
    <source>
        <dbReference type="RefSeq" id="XP_065647779.1"/>
    </source>
</evidence>
<evidence type="ECO:0000256" key="5">
    <source>
        <dbReference type="ARBA" id="ARBA00022777"/>
    </source>
</evidence>